<accession>A0ABQ9I987</accession>
<gene>
    <name evidence="1" type="ORF">PR048_005813</name>
</gene>
<sequence length="437" mass="49116">MRLIEKSMANGMTGFWEIHMECLLITTCLLKFLELAQSEILSINAEKDTEKSTRARTVDVIDEYLIRNINFIAIYENSFSAYSEIDDILCNIHVKISVALVFLPNTGSDEMYSVVSRSDNTESGVGYIIFTSYDKSTCLPAYNWTTLSFWNPQARFIVFVSEILTDVTYETVGMLEDCWESLNILNIAVVYIRLTASVTCPTSLSTHVAVYNPFNQNISTTEIGTKGLIDNFEVFPQKLGDTYGCKFNITTSPSSEQVDIEYKEDGSVHYAGPSSLATFAAVKEMNDTVKMLPPTHSIQKAVFINNDIEALDITANHRNVCRAMSRISAMHFTALPRLREGERDMCSLVGGCTETEVFTLWWSMSNEVWRRLSEEIGKKKGRMGGSHIQHCTSSEWRLCIIQTKDRGLSAALRTQCCSDQGEMRSADPFTAQLETCP</sequence>
<dbReference type="EMBL" id="JARBHB010000002">
    <property type="protein sequence ID" value="KAJ8893225.1"/>
    <property type="molecule type" value="Genomic_DNA"/>
</dbReference>
<keyword evidence="2" id="KW-1185">Reference proteome</keyword>
<protein>
    <submittedName>
        <fullName evidence="1">Uncharacterized protein</fullName>
    </submittedName>
</protein>
<comment type="caution">
    <text evidence="1">The sequence shown here is derived from an EMBL/GenBank/DDBJ whole genome shotgun (WGS) entry which is preliminary data.</text>
</comment>
<reference evidence="1 2" key="1">
    <citation type="submission" date="2023-02" db="EMBL/GenBank/DDBJ databases">
        <title>LHISI_Scaffold_Assembly.</title>
        <authorList>
            <person name="Stuart O.P."/>
            <person name="Cleave R."/>
            <person name="Magrath M.J.L."/>
            <person name="Mikheyev A.S."/>
        </authorList>
    </citation>
    <scope>NUCLEOTIDE SEQUENCE [LARGE SCALE GENOMIC DNA]</scope>
    <source>
        <strain evidence="1">Daus_M_001</strain>
        <tissue evidence="1">Leg muscle</tissue>
    </source>
</reference>
<dbReference type="Proteomes" id="UP001159363">
    <property type="component" value="Chromosome 2"/>
</dbReference>
<organism evidence="1 2">
    <name type="scientific">Dryococelus australis</name>
    <dbReference type="NCBI Taxonomy" id="614101"/>
    <lineage>
        <taxon>Eukaryota</taxon>
        <taxon>Metazoa</taxon>
        <taxon>Ecdysozoa</taxon>
        <taxon>Arthropoda</taxon>
        <taxon>Hexapoda</taxon>
        <taxon>Insecta</taxon>
        <taxon>Pterygota</taxon>
        <taxon>Neoptera</taxon>
        <taxon>Polyneoptera</taxon>
        <taxon>Phasmatodea</taxon>
        <taxon>Verophasmatodea</taxon>
        <taxon>Anareolatae</taxon>
        <taxon>Phasmatidae</taxon>
        <taxon>Eurycanthinae</taxon>
        <taxon>Dryococelus</taxon>
    </lineage>
</organism>
<evidence type="ECO:0000313" key="1">
    <source>
        <dbReference type="EMBL" id="KAJ8893225.1"/>
    </source>
</evidence>
<name>A0ABQ9I987_9NEOP</name>
<proteinExistence type="predicted"/>
<evidence type="ECO:0000313" key="2">
    <source>
        <dbReference type="Proteomes" id="UP001159363"/>
    </source>
</evidence>